<reference evidence="2" key="1">
    <citation type="submission" date="2025-08" db="UniProtKB">
        <authorList>
            <consortium name="RefSeq"/>
        </authorList>
    </citation>
    <scope>IDENTIFICATION</scope>
    <source>
        <tissue evidence="2">Etiolated seedlings</tissue>
    </source>
</reference>
<sequence length="108" mass="12172">MGFHHCRDCVAKLRPTRSSSLKTDIIFRFLSSKPSRSTTHLHVLVKLMPDPVGAPPRFIDSANSSMLLDSFGRVVDISWLLKIIMVLISYESVKLSNFRLSIGDPRSE</sequence>
<dbReference type="AlphaFoldDB" id="A0A3Q7Y7D4"/>
<gene>
    <name evidence="2" type="primary">LOC105851360</name>
</gene>
<proteinExistence type="predicted"/>
<accession>A0A3Q7Y7D4</accession>
<name>A0A3Q7Y7D4_CICAR</name>
<keyword evidence="1" id="KW-1185">Reference proteome</keyword>
<dbReference type="RefSeq" id="XP_027186927.1">
    <property type="nucleotide sequence ID" value="XM_027331126.1"/>
</dbReference>
<organism evidence="1 2">
    <name type="scientific">Cicer arietinum</name>
    <name type="common">Chickpea</name>
    <name type="synonym">Garbanzo</name>
    <dbReference type="NCBI Taxonomy" id="3827"/>
    <lineage>
        <taxon>Eukaryota</taxon>
        <taxon>Viridiplantae</taxon>
        <taxon>Streptophyta</taxon>
        <taxon>Embryophyta</taxon>
        <taxon>Tracheophyta</taxon>
        <taxon>Spermatophyta</taxon>
        <taxon>Magnoliopsida</taxon>
        <taxon>eudicotyledons</taxon>
        <taxon>Gunneridae</taxon>
        <taxon>Pentapetalae</taxon>
        <taxon>rosids</taxon>
        <taxon>fabids</taxon>
        <taxon>Fabales</taxon>
        <taxon>Fabaceae</taxon>
        <taxon>Papilionoideae</taxon>
        <taxon>50 kb inversion clade</taxon>
        <taxon>NPAAA clade</taxon>
        <taxon>Hologalegina</taxon>
        <taxon>IRL clade</taxon>
        <taxon>Cicereae</taxon>
        <taxon>Cicer</taxon>
    </lineage>
</organism>
<evidence type="ECO:0000313" key="1">
    <source>
        <dbReference type="Proteomes" id="UP000087171"/>
    </source>
</evidence>
<protein>
    <submittedName>
        <fullName evidence="2">Uncharacterized protein LOC105851360 isoform X1</fullName>
    </submittedName>
</protein>
<evidence type="ECO:0000313" key="2">
    <source>
        <dbReference type="RefSeq" id="XP_027186927.1"/>
    </source>
</evidence>
<dbReference type="Proteomes" id="UP000087171">
    <property type="component" value="Unplaced"/>
</dbReference>